<dbReference type="Gene3D" id="3.30.1330.60">
    <property type="entry name" value="OmpA-like domain"/>
    <property type="match status" value="1"/>
</dbReference>
<feature type="domain" description="OmpA-like" evidence="10">
    <location>
        <begin position="147"/>
        <end position="267"/>
    </location>
</feature>
<dbReference type="InterPro" id="IPR050330">
    <property type="entry name" value="Bact_OuterMem_StrucFunc"/>
</dbReference>
<dbReference type="CDD" id="cd07185">
    <property type="entry name" value="OmpA_C-like"/>
    <property type="match status" value="1"/>
</dbReference>
<reference evidence="11 12" key="1">
    <citation type="submission" date="2019-03" db="EMBL/GenBank/DDBJ databases">
        <title>Genomic Encyclopedia of Type Strains, Phase IV (KMG-IV): sequencing the most valuable type-strain genomes for metagenomic binning, comparative biology and taxonomic classification.</title>
        <authorList>
            <person name="Goeker M."/>
        </authorList>
    </citation>
    <scope>NUCLEOTIDE SEQUENCE [LARGE SCALE GENOMIC DNA]</scope>
    <source>
        <strain evidence="11 12">DSM 6770</strain>
    </source>
</reference>
<keyword evidence="12" id="KW-1185">Reference proteome</keyword>
<evidence type="ECO:0000256" key="4">
    <source>
        <dbReference type="ARBA" id="ARBA00022692"/>
    </source>
</evidence>
<evidence type="ECO:0000256" key="6">
    <source>
        <dbReference type="ARBA" id="ARBA00023136"/>
    </source>
</evidence>
<evidence type="ECO:0000256" key="7">
    <source>
        <dbReference type="PROSITE-ProRule" id="PRU00473"/>
    </source>
</evidence>
<keyword evidence="5 9" id="KW-1133">Transmembrane helix</keyword>
<dbReference type="RefSeq" id="WP_133696448.1">
    <property type="nucleotide sequence ID" value="NZ_SOBR01000003.1"/>
</dbReference>
<keyword evidence="4 9" id="KW-0812">Transmembrane</keyword>
<comment type="caution">
    <text evidence="11">The sequence shown here is derived from an EMBL/GenBank/DDBJ whole genome shotgun (WGS) entry which is preliminary data.</text>
</comment>
<dbReference type="SUPFAM" id="SSF103088">
    <property type="entry name" value="OmpA-like"/>
    <property type="match status" value="1"/>
</dbReference>
<comment type="subcellular location">
    <subcellularLocation>
        <location evidence="1">Cell membrane</location>
        <topology evidence="1">Single-pass membrane protein</topology>
    </subcellularLocation>
</comment>
<dbReference type="PANTHER" id="PTHR30329">
    <property type="entry name" value="STATOR ELEMENT OF FLAGELLAR MOTOR COMPLEX"/>
    <property type="match status" value="1"/>
</dbReference>
<dbReference type="InterPro" id="IPR036737">
    <property type="entry name" value="OmpA-like_sf"/>
</dbReference>
<proteinExistence type="inferred from homology"/>
<dbReference type="OrthoDB" id="9809186at2"/>
<comment type="similarity">
    <text evidence="2">Belongs to the MotB family.</text>
</comment>
<dbReference type="AlphaFoldDB" id="A0A4R7NPM9"/>
<keyword evidence="3" id="KW-1003">Cell membrane</keyword>
<dbReference type="InterPro" id="IPR025713">
    <property type="entry name" value="MotB-like_N_dom"/>
</dbReference>
<dbReference type="GO" id="GO:0005886">
    <property type="term" value="C:plasma membrane"/>
    <property type="evidence" value="ECO:0007669"/>
    <property type="project" value="UniProtKB-SubCell"/>
</dbReference>
<evidence type="ECO:0000256" key="5">
    <source>
        <dbReference type="ARBA" id="ARBA00022989"/>
    </source>
</evidence>
<feature type="transmembrane region" description="Helical" evidence="9">
    <location>
        <begin position="27"/>
        <end position="46"/>
    </location>
</feature>
<dbReference type="Pfam" id="PF00691">
    <property type="entry name" value="OmpA"/>
    <property type="match status" value="1"/>
</dbReference>
<dbReference type="EMBL" id="SOBR01000003">
    <property type="protein sequence ID" value="TDU22843.1"/>
    <property type="molecule type" value="Genomic_DNA"/>
</dbReference>
<protein>
    <submittedName>
        <fullName evidence="11">Chemotaxis protein MotB</fullName>
    </submittedName>
</protein>
<dbReference type="PROSITE" id="PS51123">
    <property type="entry name" value="OMPA_2"/>
    <property type="match status" value="1"/>
</dbReference>
<evidence type="ECO:0000313" key="12">
    <source>
        <dbReference type="Proteomes" id="UP000295380"/>
    </source>
</evidence>
<evidence type="ECO:0000256" key="1">
    <source>
        <dbReference type="ARBA" id="ARBA00004162"/>
    </source>
</evidence>
<evidence type="ECO:0000313" key="11">
    <source>
        <dbReference type="EMBL" id="TDU22843.1"/>
    </source>
</evidence>
<dbReference type="NCBIfam" id="NF006548">
    <property type="entry name" value="PRK09041.1"/>
    <property type="match status" value="1"/>
</dbReference>
<name>A0A4R7NPM9_9GAMM</name>
<gene>
    <name evidence="11" type="ORF">C8E00_103205</name>
</gene>
<dbReference type="InterPro" id="IPR006665">
    <property type="entry name" value="OmpA-like"/>
</dbReference>
<dbReference type="Proteomes" id="UP000295380">
    <property type="component" value="Unassembled WGS sequence"/>
</dbReference>
<evidence type="ECO:0000256" key="3">
    <source>
        <dbReference type="ARBA" id="ARBA00022475"/>
    </source>
</evidence>
<sequence length="332" mass="36453">MSSERRPIIVKRKKVVSKGHHGGNWKIAYADFMTALMALFLVLWILSMVPKNELSHIAEYFRTPLAVALAGGDKSTASTSAIPGGGADPTFSEGEERRLDVRQHSRPSDEMRRLRLLRERLERQVREDPNLRRMSSQLRTGFIPEGLRIQLVDTDKRPMFELGSTRLAPYMRDLLQALAPELNSVPNAISLTGHTDNLRYAGGEEGYSNWELSADRANASRRALVAAGLDADKLLRVAGMGSRVNLEGTKPSDAVNRRISIVVLSEKAAEQIRNRGEVGAASPEAMLDSMDDAPRTPSLSPTQGGNSIMRNALPQVYERTTGGGEGQDQPSP</sequence>
<dbReference type="PANTHER" id="PTHR30329:SF18">
    <property type="entry name" value="MOTILITY PROTEIN B"/>
    <property type="match status" value="1"/>
</dbReference>
<feature type="region of interest" description="Disordered" evidence="8">
    <location>
        <begin position="76"/>
        <end position="96"/>
    </location>
</feature>
<evidence type="ECO:0000256" key="8">
    <source>
        <dbReference type="SAM" id="MobiDB-lite"/>
    </source>
</evidence>
<dbReference type="Pfam" id="PF13677">
    <property type="entry name" value="MotB_plug"/>
    <property type="match status" value="1"/>
</dbReference>
<evidence type="ECO:0000256" key="2">
    <source>
        <dbReference type="ARBA" id="ARBA00008914"/>
    </source>
</evidence>
<evidence type="ECO:0000259" key="10">
    <source>
        <dbReference type="PROSITE" id="PS51123"/>
    </source>
</evidence>
<feature type="region of interest" description="Disordered" evidence="8">
    <location>
        <begin position="273"/>
        <end position="332"/>
    </location>
</feature>
<evidence type="ECO:0000256" key="9">
    <source>
        <dbReference type="SAM" id="Phobius"/>
    </source>
</evidence>
<organism evidence="11 12">
    <name type="scientific">Chromohalobacter marismortui</name>
    <dbReference type="NCBI Taxonomy" id="42055"/>
    <lineage>
        <taxon>Bacteria</taxon>
        <taxon>Pseudomonadati</taxon>
        <taxon>Pseudomonadota</taxon>
        <taxon>Gammaproteobacteria</taxon>
        <taxon>Oceanospirillales</taxon>
        <taxon>Halomonadaceae</taxon>
        <taxon>Chromohalobacter</taxon>
    </lineage>
</organism>
<feature type="compositionally biased region" description="Polar residues" evidence="8">
    <location>
        <begin position="297"/>
        <end position="309"/>
    </location>
</feature>
<keyword evidence="6 7" id="KW-0472">Membrane</keyword>
<accession>A0A4R7NPM9</accession>